<keyword evidence="17" id="KW-1185">Reference proteome</keyword>
<keyword evidence="6 13" id="KW-0812">Transmembrane</keyword>
<organism evidence="16 17">
    <name type="scientific">Bordetella genomosp. 4</name>
    <dbReference type="NCBI Taxonomy" id="463044"/>
    <lineage>
        <taxon>Bacteria</taxon>
        <taxon>Pseudomonadati</taxon>
        <taxon>Pseudomonadota</taxon>
        <taxon>Betaproteobacteria</taxon>
        <taxon>Burkholderiales</taxon>
        <taxon>Alcaligenaceae</taxon>
        <taxon>Bordetella</taxon>
    </lineage>
</organism>
<evidence type="ECO:0000256" key="4">
    <source>
        <dbReference type="ARBA" id="ARBA00022553"/>
    </source>
</evidence>
<dbReference type="Gene3D" id="3.30.565.10">
    <property type="entry name" value="Histidine kinase-like ATPase, C-terminal domain"/>
    <property type="match status" value="1"/>
</dbReference>
<dbReference type="SMART" id="SM00388">
    <property type="entry name" value="HisKA"/>
    <property type="match status" value="1"/>
</dbReference>
<evidence type="ECO:0000256" key="13">
    <source>
        <dbReference type="SAM" id="Phobius"/>
    </source>
</evidence>
<dbReference type="EC" id="2.7.13.3" evidence="3"/>
<dbReference type="InterPro" id="IPR004358">
    <property type="entry name" value="Sig_transdc_His_kin-like_C"/>
</dbReference>
<evidence type="ECO:0000259" key="14">
    <source>
        <dbReference type="PROSITE" id="PS50109"/>
    </source>
</evidence>
<dbReference type="Pfam" id="PF00512">
    <property type="entry name" value="HisKA"/>
    <property type="match status" value="1"/>
</dbReference>
<evidence type="ECO:0000313" key="16">
    <source>
        <dbReference type="EMBL" id="OZI67791.1"/>
    </source>
</evidence>
<accession>A0A261V1Q6</accession>
<dbReference type="InterPro" id="IPR036097">
    <property type="entry name" value="HisK_dim/P_sf"/>
</dbReference>
<keyword evidence="4" id="KW-0597">Phosphoprotein</keyword>
<dbReference type="SUPFAM" id="SSF47384">
    <property type="entry name" value="Homodimeric domain of signal transducing histidine kinase"/>
    <property type="match status" value="1"/>
</dbReference>
<dbReference type="SUPFAM" id="SSF55874">
    <property type="entry name" value="ATPase domain of HSP90 chaperone/DNA topoisomerase II/histidine kinase"/>
    <property type="match status" value="1"/>
</dbReference>
<evidence type="ECO:0000256" key="11">
    <source>
        <dbReference type="ARBA" id="ARBA00023012"/>
    </source>
</evidence>
<feature type="domain" description="Histidine kinase" evidence="14">
    <location>
        <begin position="244"/>
        <end position="458"/>
    </location>
</feature>
<feature type="domain" description="HAMP" evidence="15">
    <location>
        <begin position="184"/>
        <end position="236"/>
    </location>
</feature>
<evidence type="ECO:0000256" key="2">
    <source>
        <dbReference type="ARBA" id="ARBA00004141"/>
    </source>
</evidence>
<comment type="catalytic activity">
    <reaction evidence="1">
        <text>ATP + protein L-histidine = ADP + protein N-phospho-L-histidine.</text>
        <dbReference type="EC" id="2.7.13.3"/>
    </reaction>
</comment>
<keyword evidence="8" id="KW-0418">Kinase</keyword>
<feature type="transmembrane region" description="Helical" evidence="13">
    <location>
        <begin position="12"/>
        <end position="33"/>
    </location>
</feature>
<keyword evidence="12 13" id="KW-0472">Membrane</keyword>
<keyword evidence="11" id="KW-0902">Two-component regulatory system</keyword>
<dbReference type="PANTHER" id="PTHR45436:SF14">
    <property type="entry name" value="SENSOR PROTEIN QSEC"/>
    <property type="match status" value="1"/>
</dbReference>
<dbReference type="InterPro" id="IPR036890">
    <property type="entry name" value="HATPase_C_sf"/>
</dbReference>
<dbReference type="InterPro" id="IPR003660">
    <property type="entry name" value="HAMP_dom"/>
</dbReference>
<dbReference type="AlphaFoldDB" id="A0A261V1Q6"/>
<evidence type="ECO:0000256" key="7">
    <source>
        <dbReference type="ARBA" id="ARBA00022741"/>
    </source>
</evidence>
<evidence type="ECO:0000256" key="9">
    <source>
        <dbReference type="ARBA" id="ARBA00022840"/>
    </source>
</evidence>
<comment type="subcellular location">
    <subcellularLocation>
        <location evidence="2">Membrane</location>
        <topology evidence="2">Multi-pass membrane protein</topology>
    </subcellularLocation>
</comment>
<proteinExistence type="predicted"/>
<dbReference type="CDD" id="cd00082">
    <property type="entry name" value="HisKA"/>
    <property type="match status" value="1"/>
</dbReference>
<dbReference type="GO" id="GO:0005524">
    <property type="term" value="F:ATP binding"/>
    <property type="evidence" value="ECO:0007669"/>
    <property type="project" value="UniProtKB-KW"/>
</dbReference>
<name>A0A261V1Q6_9BORD</name>
<keyword evidence="9" id="KW-0067">ATP-binding</keyword>
<reference evidence="16 17" key="1">
    <citation type="submission" date="2017-05" db="EMBL/GenBank/DDBJ databases">
        <title>Complete and WGS of Bordetella genogroups.</title>
        <authorList>
            <person name="Spilker T."/>
            <person name="LiPuma J."/>
        </authorList>
    </citation>
    <scope>NUCLEOTIDE SEQUENCE [LARGE SCALE GENOMIC DNA]</scope>
    <source>
        <strain evidence="16 17">AU9919</strain>
    </source>
</reference>
<dbReference type="SMART" id="SM00387">
    <property type="entry name" value="HATPase_c"/>
    <property type="match status" value="1"/>
</dbReference>
<dbReference type="EMBL" id="NEVQ01000001">
    <property type="protein sequence ID" value="OZI67791.1"/>
    <property type="molecule type" value="Genomic_DNA"/>
</dbReference>
<dbReference type="PROSITE" id="PS50885">
    <property type="entry name" value="HAMP"/>
    <property type="match status" value="1"/>
</dbReference>
<dbReference type="InterPro" id="IPR003661">
    <property type="entry name" value="HisK_dim/P_dom"/>
</dbReference>
<keyword evidence="10 13" id="KW-1133">Transmembrane helix</keyword>
<dbReference type="RefSeq" id="WP_094837025.1">
    <property type="nucleotide sequence ID" value="NZ_NEVQ01000001.1"/>
</dbReference>
<evidence type="ECO:0000256" key="5">
    <source>
        <dbReference type="ARBA" id="ARBA00022679"/>
    </source>
</evidence>
<dbReference type="InterPro" id="IPR050428">
    <property type="entry name" value="TCS_sensor_his_kinase"/>
</dbReference>
<dbReference type="Pfam" id="PF02518">
    <property type="entry name" value="HATPase_c"/>
    <property type="match status" value="1"/>
</dbReference>
<dbReference type="Gene3D" id="1.10.287.130">
    <property type="match status" value="1"/>
</dbReference>
<evidence type="ECO:0000256" key="10">
    <source>
        <dbReference type="ARBA" id="ARBA00022989"/>
    </source>
</evidence>
<dbReference type="GO" id="GO:0000155">
    <property type="term" value="F:phosphorelay sensor kinase activity"/>
    <property type="evidence" value="ECO:0007669"/>
    <property type="project" value="InterPro"/>
</dbReference>
<evidence type="ECO:0000256" key="1">
    <source>
        <dbReference type="ARBA" id="ARBA00000085"/>
    </source>
</evidence>
<feature type="transmembrane region" description="Helical" evidence="13">
    <location>
        <begin position="164"/>
        <end position="187"/>
    </location>
</feature>
<keyword evidence="7" id="KW-0547">Nucleotide-binding</keyword>
<evidence type="ECO:0000256" key="8">
    <source>
        <dbReference type="ARBA" id="ARBA00022777"/>
    </source>
</evidence>
<protein>
    <recommendedName>
        <fullName evidence="3">histidine kinase</fullName>
        <ecNumber evidence="3">2.7.13.3</ecNumber>
    </recommendedName>
</protein>
<dbReference type="PANTHER" id="PTHR45436">
    <property type="entry name" value="SENSOR HISTIDINE KINASE YKOH"/>
    <property type="match status" value="1"/>
</dbReference>
<evidence type="ECO:0000256" key="12">
    <source>
        <dbReference type="ARBA" id="ARBA00023136"/>
    </source>
</evidence>
<dbReference type="PRINTS" id="PR00344">
    <property type="entry name" value="BCTRLSENSOR"/>
</dbReference>
<comment type="caution">
    <text evidence="16">The sequence shown here is derived from an EMBL/GenBank/DDBJ whole genome shotgun (WGS) entry which is preliminary data.</text>
</comment>
<sequence>MIRIPSHRSLRWRLLVGMLVTVMVAWLILLTWYQRDQTLERTGDWDRSLERAGQIALRTLPQGLEAIALPQGYQLATQAASKDNEADLVLQVYSLINGRLLLRSPNAPAEPFTASRQDGFATSMAGGEAWRTYAVSDEGGRIQVQVGKSLNDLKHELHHKMRNALIFMAALFFPLAAVAWAVTYTAFRPVLRLSTLLRRRHPLDLDLLATQDLPDEIKPLVESFNQQLARVEAAVENERRFLQDAAHELRTPLAVLSLQADNALRSQNIDEVHHSVRQIHQATQRSARISEQLLDMAILESTGLQEAAARIDLGAVARAVVQDYRQRVQARDQTLTEDIESCFVQGHVDSLGILLRNLLDNATRYSGHGSKIRILCRQAGTDNHVQLSVQDDGPGVPAEYRERILDRFFRMPKAEGHGSGIGLSLVERIARLHDADIEVGAGMGGRGLSITLHFASAE</sequence>
<dbReference type="InterPro" id="IPR003594">
    <property type="entry name" value="HATPase_dom"/>
</dbReference>
<keyword evidence="5" id="KW-0808">Transferase</keyword>
<evidence type="ECO:0000259" key="15">
    <source>
        <dbReference type="PROSITE" id="PS50885"/>
    </source>
</evidence>
<dbReference type="Proteomes" id="UP000216885">
    <property type="component" value="Unassembled WGS sequence"/>
</dbReference>
<evidence type="ECO:0000313" key="17">
    <source>
        <dbReference type="Proteomes" id="UP000216885"/>
    </source>
</evidence>
<dbReference type="GO" id="GO:0005886">
    <property type="term" value="C:plasma membrane"/>
    <property type="evidence" value="ECO:0007669"/>
    <property type="project" value="TreeGrafter"/>
</dbReference>
<evidence type="ECO:0000256" key="6">
    <source>
        <dbReference type="ARBA" id="ARBA00022692"/>
    </source>
</evidence>
<dbReference type="InterPro" id="IPR005467">
    <property type="entry name" value="His_kinase_dom"/>
</dbReference>
<evidence type="ECO:0000256" key="3">
    <source>
        <dbReference type="ARBA" id="ARBA00012438"/>
    </source>
</evidence>
<gene>
    <name evidence="16" type="ORF">CAL20_01760</name>
</gene>
<dbReference type="PROSITE" id="PS50109">
    <property type="entry name" value="HIS_KIN"/>
    <property type="match status" value="1"/>
</dbReference>